<evidence type="ECO:0000256" key="7">
    <source>
        <dbReference type="SAM" id="Phobius"/>
    </source>
</evidence>
<proteinExistence type="predicted"/>
<evidence type="ECO:0000313" key="10">
    <source>
        <dbReference type="Proteomes" id="UP000469346"/>
    </source>
</evidence>
<accession>A0A6N9TR24</accession>
<sequence>SLMGVLGAFVFTAQMINFAIPGTGSSGHLVGGLLLAVLLGPHAALVVMTSILAVQALFFADGGLLALGANIANMGLVPCYVAYPLYRRLAGADPTPARRAAAAVAAAVAGCEIGALGVVLETTASGIASLPAGTFLLLMLPIHLPIGLVEGGVTAAVVSYLAQARPEWAAGGPASAAGAGRGLLAAVAAAAVVTGGCLAWTASDLPDGLEWSVARVTGTAGEAGVAGAVSRAHDLFSGLQERTAFLPGYAFRSPAAGERLGTSVSGLVGGGLTLALAGLFGWAISRRRAGPG</sequence>
<evidence type="ECO:0000256" key="3">
    <source>
        <dbReference type="ARBA" id="ARBA00022475"/>
    </source>
</evidence>
<evidence type="ECO:0000259" key="8">
    <source>
        <dbReference type="Pfam" id="PF13190"/>
    </source>
</evidence>
<feature type="transmembrane region" description="Helical" evidence="7">
    <location>
        <begin position="33"/>
        <end position="58"/>
    </location>
</feature>
<comment type="caution">
    <text evidence="9">The sequence shown here is derived from an EMBL/GenBank/DDBJ whole genome shotgun (WGS) entry which is preliminary data.</text>
</comment>
<keyword evidence="6 7" id="KW-0472">Membrane</keyword>
<dbReference type="Pfam" id="PF01891">
    <property type="entry name" value="CbiM"/>
    <property type="match status" value="1"/>
</dbReference>
<protein>
    <submittedName>
        <fullName evidence="9">Cobalamin biosynthesis protein CbiM</fullName>
    </submittedName>
</protein>
<comment type="subcellular location">
    <subcellularLocation>
        <location evidence="1">Cell membrane</location>
        <topology evidence="1">Multi-pass membrane protein</topology>
    </subcellularLocation>
</comment>
<dbReference type="GO" id="GO:0000041">
    <property type="term" value="P:transition metal ion transport"/>
    <property type="evidence" value="ECO:0007669"/>
    <property type="project" value="InterPro"/>
</dbReference>
<evidence type="ECO:0000256" key="6">
    <source>
        <dbReference type="ARBA" id="ARBA00023136"/>
    </source>
</evidence>
<evidence type="ECO:0000256" key="2">
    <source>
        <dbReference type="ARBA" id="ARBA00022448"/>
    </source>
</evidence>
<feature type="transmembrane region" description="Helical" evidence="7">
    <location>
        <begin position="98"/>
        <end position="120"/>
    </location>
</feature>
<feature type="transmembrane region" description="Helical" evidence="7">
    <location>
        <begin position="183"/>
        <end position="202"/>
    </location>
</feature>
<dbReference type="GO" id="GO:0005886">
    <property type="term" value="C:plasma membrane"/>
    <property type="evidence" value="ECO:0007669"/>
    <property type="project" value="UniProtKB-SubCell"/>
</dbReference>
<feature type="non-terminal residue" evidence="9">
    <location>
        <position position="1"/>
    </location>
</feature>
<evidence type="ECO:0000256" key="1">
    <source>
        <dbReference type="ARBA" id="ARBA00004651"/>
    </source>
</evidence>
<dbReference type="Proteomes" id="UP000469346">
    <property type="component" value="Unassembled WGS sequence"/>
</dbReference>
<feature type="domain" description="PDGLE" evidence="8">
    <location>
        <begin position="182"/>
        <end position="286"/>
    </location>
</feature>
<organism evidence="9 10">
    <name type="scientific">Dissulfurirhabdus thermomarina</name>
    <dbReference type="NCBI Taxonomy" id="1765737"/>
    <lineage>
        <taxon>Bacteria</taxon>
        <taxon>Deltaproteobacteria</taxon>
        <taxon>Dissulfurirhabdaceae</taxon>
        <taxon>Dissulfurirhabdus</taxon>
    </lineage>
</organism>
<evidence type="ECO:0000313" key="9">
    <source>
        <dbReference type="EMBL" id="NDY43619.1"/>
    </source>
</evidence>
<keyword evidence="3" id="KW-1003">Cell membrane</keyword>
<evidence type="ECO:0000256" key="5">
    <source>
        <dbReference type="ARBA" id="ARBA00022989"/>
    </source>
</evidence>
<feature type="transmembrane region" description="Helical" evidence="7">
    <location>
        <begin position="140"/>
        <end position="162"/>
    </location>
</feature>
<dbReference type="AlphaFoldDB" id="A0A6N9TR24"/>
<feature type="transmembrane region" description="Helical" evidence="7">
    <location>
        <begin position="264"/>
        <end position="284"/>
    </location>
</feature>
<dbReference type="Pfam" id="PF13190">
    <property type="entry name" value="PDGLE"/>
    <property type="match status" value="1"/>
</dbReference>
<name>A0A6N9TR24_DISTH</name>
<feature type="transmembrane region" description="Helical" evidence="7">
    <location>
        <begin position="64"/>
        <end position="86"/>
    </location>
</feature>
<dbReference type="EMBL" id="JAAGRR010000238">
    <property type="protein sequence ID" value="NDY43619.1"/>
    <property type="molecule type" value="Genomic_DNA"/>
</dbReference>
<keyword evidence="4 7" id="KW-0812">Transmembrane</keyword>
<gene>
    <name evidence="9" type="ORF">G3N55_12320</name>
</gene>
<dbReference type="PANTHER" id="PTHR34229:SF1">
    <property type="entry name" value="METAL TRANSPORT PROTEIN HI_1621-RELATED"/>
    <property type="match status" value="1"/>
</dbReference>
<keyword evidence="5 7" id="KW-1133">Transmembrane helix</keyword>
<keyword evidence="2" id="KW-0813">Transport</keyword>
<dbReference type="InterPro" id="IPR002751">
    <property type="entry name" value="CbiM/NikMN"/>
</dbReference>
<feature type="transmembrane region" description="Helical" evidence="7">
    <location>
        <begin position="6"/>
        <end position="24"/>
    </location>
</feature>
<evidence type="ECO:0000256" key="4">
    <source>
        <dbReference type="ARBA" id="ARBA00022692"/>
    </source>
</evidence>
<reference evidence="9 10" key="1">
    <citation type="submission" date="2020-02" db="EMBL/GenBank/DDBJ databases">
        <title>Comparative genomics of sulfur disproportionating microorganisms.</title>
        <authorList>
            <person name="Ward L.M."/>
            <person name="Bertran E."/>
            <person name="Johnston D.T."/>
        </authorList>
    </citation>
    <scope>NUCLEOTIDE SEQUENCE [LARGE SCALE GENOMIC DNA]</scope>
    <source>
        <strain evidence="9 10">DSM 100025</strain>
    </source>
</reference>
<dbReference type="PANTHER" id="PTHR34229">
    <property type="entry name" value="METAL TRANSPORT PROTEIN HI_1621-RELATED"/>
    <property type="match status" value="1"/>
</dbReference>
<dbReference type="InterPro" id="IPR025937">
    <property type="entry name" value="PDGLE_dom"/>
</dbReference>
<dbReference type="RefSeq" id="WP_163299998.1">
    <property type="nucleotide sequence ID" value="NZ_JAAGRR010000238.1"/>
</dbReference>
<keyword evidence="10" id="KW-1185">Reference proteome</keyword>
<dbReference type="Gene3D" id="1.10.1760.20">
    <property type="match status" value="1"/>
</dbReference>